<organism evidence="11">
    <name type="scientific">freshwater metagenome</name>
    <dbReference type="NCBI Taxonomy" id="449393"/>
    <lineage>
        <taxon>unclassified sequences</taxon>
        <taxon>metagenomes</taxon>
        <taxon>ecological metagenomes</taxon>
    </lineage>
</organism>
<accession>A0A6J7U3B2</accession>
<evidence type="ECO:0000256" key="6">
    <source>
        <dbReference type="ARBA" id="ARBA00023125"/>
    </source>
</evidence>
<dbReference type="InterPro" id="IPR002104">
    <property type="entry name" value="Integrase_catalytic"/>
</dbReference>
<dbReference type="InterPro" id="IPR010998">
    <property type="entry name" value="Integrase_recombinase_N"/>
</dbReference>
<evidence type="ECO:0000256" key="5">
    <source>
        <dbReference type="ARBA" id="ARBA00022908"/>
    </source>
</evidence>
<feature type="domain" description="Tyr recombinase" evidence="9">
    <location>
        <begin position="121"/>
        <end position="309"/>
    </location>
</feature>
<dbReference type="PANTHER" id="PTHR30349">
    <property type="entry name" value="PHAGE INTEGRASE-RELATED"/>
    <property type="match status" value="1"/>
</dbReference>
<dbReference type="InterPro" id="IPR044068">
    <property type="entry name" value="CB"/>
</dbReference>
<protein>
    <submittedName>
        <fullName evidence="11">Unannotated protein</fullName>
    </submittedName>
</protein>
<sequence>MGEGSPLKNVELSDVVFPEVAEEFFNWLVVERGRAANTVDAYRRDIAQYLLYLRDIRSTLMKVKVEDVENFLTMRLENGAAKSSLARQFSALRMLHRFMVEERFRKDDPAVMAEGIGKPAGIPKPLTEDEMILLIGSVVGDEPRQLRDRAVLEFLYATGARVSEVCGLNLSDLDMESSLVRLFGKGSKERVVPFGSIAHGALSQWIASGRHALVPPKWVRRDDSQAVFLANRGARISRQVIFNIVREAGLRAKIDRDISPHALRHSCATHLLDHGADLRIVQEMLGHASISTTQVYTRVSQERLWQVYGSSHPRARH</sequence>
<dbReference type="PROSITE" id="PS51900">
    <property type="entry name" value="CB"/>
    <property type="match status" value="1"/>
</dbReference>
<keyword evidence="5" id="KW-0229">DNA integration</keyword>
<dbReference type="CDD" id="cd00798">
    <property type="entry name" value="INT_XerDC_C"/>
    <property type="match status" value="1"/>
</dbReference>
<name>A0A6J7U3B2_9ZZZZ</name>
<dbReference type="InterPro" id="IPR050090">
    <property type="entry name" value="Tyrosine_recombinase_XerCD"/>
</dbReference>
<dbReference type="GO" id="GO:0006310">
    <property type="term" value="P:DNA recombination"/>
    <property type="evidence" value="ECO:0007669"/>
    <property type="project" value="UniProtKB-KW"/>
</dbReference>
<evidence type="ECO:0000256" key="1">
    <source>
        <dbReference type="ARBA" id="ARBA00004496"/>
    </source>
</evidence>
<proteinExistence type="inferred from homology"/>
<evidence type="ECO:0000259" key="10">
    <source>
        <dbReference type="PROSITE" id="PS51900"/>
    </source>
</evidence>
<evidence type="ECO:0000256" key="3">
    <source>
        <dbReference type="ARBA" id="ARBA00022618"/>
    </source>
</evidence>
<dbReference type="InterPro" id="IPR011010">
    <property type="entry name" value="DNA_brk_join_enz"/>
</dbReference>
<gene>
    <name evidence="11" type="ORF">UFOPK4347_00332</name>
</gene>
<dbReference type="GO" id="GO:0051301">
    <property type="term" value="P:cell division"/>
    <property type="evidence" value="ECO:0007669"/>
    <property type="project" value="UniProtKB-KW"/>
</dbReference>
<keyword evidence="2" id="KW-0963">Cytoplasm</keyword>
<dbReference type="GO" id="GO:0007059">
    <property type="term" value="P:chromosome segregation"/>
    <property type="evidence" value="ECO:0007669"/>
    <property type="project" value="UniProtKB-KW"/>
</dbReference>
<comment type="subcellular location">
    <subcellularLocation>
        <location evidence="1">Cytoplasm</location>
    </subcellularLocation>
</comment>
<dbReference type="GO" id="GO:0003677">
    <property type="term" value="F:DNA binding"/>
    <property type="evidence" value="ECO:0007669"/>
    <property type="project" value="UniProtKB-KW"/>
</dbReference>
<dbReference type="PROSITE" id="PS51898">
    <property type="entry name" value="TYR_RECOMBINASE"/>
    <property type="match status" value="1"/>
</dbReference>
<dbReference type="HAMAP" id="MF_01808">
    <property type="entry name" value="Recomb_XerC_XerD"/>
    <property type="match status" value="1"/>
</dbReference>
<dbReference type="AlphaFoldDB" id="A0A6J7U3B2"/>
<evidence type="ECO:0000313" key="11">
    <source>
        <dbReference type="EMBL" id="CAB5060964.1"/>
    </source>
</evidence>
<dbReference type="InterPro" id="IPR004107">
    <property type="entry name" value="Integrase_SAM-like_N"/>
</dbReference>
<dbReference type="Pfam" id="PF02899">
    <property type="entry name" value="Phage_int_SAM_1"/>
    <property type="match status" value="1"/>
</dbReference>
<evidence type="ECO:0000256" key="7">
    <source>
        <dbReference type="ARBA" id="ARBA00023172"/>
    </source>
</evidence>
<evidence type="ECO:0000256" key="8">
    <source>
        <dbReference type="ARBA" id="ARBA00023306"/>
    </source>
</evidence>
<keyword evidence="7" id="KW-0233">DNA recombination</keyword>
<dbReference type="PANTHER" id="PTHR30349:SF41">
    <property type="entry name" value="INTEGRASE_RECOMBINASE PROTEIN MJ0367-RELATED"/>
    <property type="match status" value="1"/>
</dbReference>
<dbReference type="InterPro" id="IPR013762">
    <property type="entry name" value="Integrase-like_cat_sf"/>
</dbReference>
<dbReference type="Gene3D" id="1.10.443.10">
    <property type="entry name" value="Intergrase catalytic core"/>
    <property type="match status" value="1"/>
</dbReference>
<evidence type="ECO:0000259" key="9">
    <source>
        <dbReference type="PROSITE" id="PS51898"/>
    </source>
</evidence>
<keyword evidence="6" id="KW-0238">DNA-binding</keyword>
<dbReference type="SUPFAM" id="SSF47823">
    <property type="entry name" value="lambda integrase-like, N-terminal domain"/>
    <property type="match status" value="1"/>
</dbReference>
<dbReference type="SUPFAM" id="SSF56349">
    <property type="entry name" value="DNA breaking-rejoining enzymes"/>
    <property type="match status" value="1"/>
</dbReference>
<dbReference type="Pfam" id="PF00589">
    <property type="entry name" value="Phage_integrase"/>
    <property type="match status" value="1"/>
</dbReference>
<evidence type="ECO:0000256" key="4">
    <source>
        <dbReference type="ARBA" id="ARBA00022829"/>
    </source>
</evidence>
<dbReference type="Gene3D" id="1.10.150.130">
    <property type="match status" value="1"/>
</dbReference>
<feature type="domain" description="Core-binding (CB)" evidence="10">
    <location>
        <begin position="15"/>
        <end position="100"/>
    </location>
</feature>
<evidence type="ECO:0000256" key="2">
    <source>
        <dbReference type="ARBA" id="ARBA00022490"/>
    </source>
</evidence>
<dbReference type="NCBIfam" id="NF001399">
    <property type="entry name" value="PRK00283.1"/>
    <property type="match status" value="1"/>
</dbReference>
<keyword evidence="8" id="KW-0131">Cell cycle</keyword>
<keyword evidence="3" id="KW-0132">Cell division</keyword>
<keyword evidence="4" id="KW-0159">Chromosome partition</keyword>
<reference evidence="11" key="1">
    <citation type="submission" date="2020-05" db="EMBL/GenBank/DDBJ databases">
        <authorList>
            <person name="Chiriac C."/>
            <person name="Salcher M."/>
            <person name="Ghai R."/>
            <person name="Kavagutti S V."/>
        </authorList>
    </citation>
    <scope>NUCLEOTIDE SEQUENCE</scope>
</reference>
<dbReference type="EMBL" id="CAFBQU010000005">
    <property type="protein sequence ID" value="CAB5060964.1"/>
    <property type="molecule type" value="Genomic_DNA"/>
</dbReference>
<dbReference type="GO" id="GO:0005737">
    <property type="term" value="C:cytoplasm"/>
    <property type="evidence" value="ECO:0007669"/>
    <property type="project" value="UniProtKB-SubCell"/>
</dbReference>
<dbReference type="GO" id="GO:0015074">
    <property type="term" value="P:DNA integration"/>
    <property type="evidence" value="ECO:0007669"/>
    <property type="project" value="UniProtKB-KW"/>
</dbReference>
<dbReference type="InterPro" id="IPR023009">
    <property type="entry name" value="Tyrosine_recombinase_XerC/XerD"/>
</dbReference>